<proteinExistence type="predicted"/>
<dbReference type="InterPro" id="IPR050298">
    <property type="entry name" value="Gram-neg_bact_OMP"/>
</dbReference>
<dbReference type="InterPro" id="IPR023614">
    <property type="entry name" value="Porin_dom_sf"/>
</dbReference>
<evidence type="ECO:0000256" key="3">
    <source>
        <dbReference type="ARBA" id="ARBA00023136"/>
    </source>
</evidence>
<dbReference type="RefSeq" id="WP_042870774.1">
    <property type="nucleotide sequence ID" value="NZ_CDBL01000067.1"/>
</dbReference>
<keyword evidence="7" id="KW-1185">Reference proteome</keyword>
<dbReference type="EMBL" id="JAOPLU010000003">
    <property type="protein sequence ID" value="MDM5132080.1"/>
    <property type="molecule type" value="Genomic_DNA"/>
</dbReference>
<keyword evidence="3" id="KW-0472">Membrane</keyword>
<feature type="chain" id="PRO_5045172651" evidence="4">
    <location>
        <begin position="21"/>
        <end position="351"/>
    </location>
</feature>
<comment type="caution">
    <text evidence="6">The sequence shown here is derived from an EMBL/GenBank/DDBJ whole genome shotgun (WGS) entry which is preliminary data.</text>
</comment>
<dbReference type="PANTHER" id="PTHR34501:SF2">
    <property type="entry name" value="OUTER MEMBRANE PORIN F-RELATED"/>
    <property type="match status" value="1"/>
</dbReference>
<evidence type="ECO:0000313" key="7">
    <source>
        <dbReference type="Proteomes" id="UP001168109"/>
    </source>
</evidence>
<dbReference type="Proteomes" id="UP001168109">
    <property type="component" value="Unassembled WGS sequence"/>
</dbReference>
<protein>
    <submittedName>
        <fullName evidence="6">Porin</fullName>
    </submittedName>
</protein>
<accession>A0ABT7QDU2</accession>
<reference evidence="6" key="1">
    <citation type="submission" date="2024-05" db="EMBL/GenBank/DDBJ databases">
        <title>WGS of Aeromonas isolates.</title>
        <authorList>
            <person name="Lee H."/>
        </authorList>
    </citation>
    <scope>NUCLEOTIDE SEQUENCE</scope>
    <source>
        <strain evidence="6">LP308</strain>
    </source>
</reference>
<evidence type="ECO:0000313" key="6">
    <source>
        <dbReference type="EMBL" id="MDM5132080.1"/>
    </source>
</evidence>
<evidence type="ECO:0000256" key="4">
    <source>
        <dbReference type="SAM" id="SignalP"/>
    </source>
</evidence>
<dbReference type="Gene3D" id="2.40.160.10">
    <property type="entry name" value="Porin"/>
    <property type="match status" value="1"/>
</dbReference>
<comment type="subcellular location">
    <subcellularLocation>
        <location evidence="1">Cell outer membrane</location>
        <topology evidence="1">Multi-pass membrane protein</topology>
    </subcellularLocation>
</comment>
<name>A0ABT7QDU2_9GAMM</name>
<feature type="signal peptide" evidence="4">
    <location>
        <begin position="1"/>
        <end position="20"/>
    </location>
</feature>
<evidence type="ECO:0000259" key="5">
    <source>
        <dbReference type="Pfam" id="PF13609"/>
    </source>
</evidence>
<dbReference type="InterPro" id="IPR033900">
    <property type="entry name" value="Gram_neg_porin_domain"/>
</dbReference>
<evidence type="ECO:0000256" key="2">
    <source>
        <dbReference type="ARBA" id="ARBA00022729"/>
    </source>
</evidence>
<gene>
    <name evidence="6" type="ORF">OB962_13930</name>
</gene>
<evidence type="ECO:0000256" key="1">
    <source>
        <dbReference type="ARBA" id="ARBA00004571"/>
    </source>
</evidence>
<dbReference type="PANTHER" id="PTHR34501">
    <property type="entry name" value="PROTEIN YDDL-RELATED"/>
    <property type="match status" value="1"/>
</dbReference>
<dbReference type="CDD" id="cd00342">
    <property type="entry name" value="gram_neg_porins"/>
    <property type="match status" value="1"/>
</dbReference>
<keyword evidence="2 4" id="KW-0732">Signal</keyword>
<feature type="domain" description="Porin" evidence="5">
    <location>
        <begin position="7"/>
        <end position="332"/>
    </location>
</feature>
<dbReference type="SUPFAM" id="SSF56935">
    <property type="entry name" value="Porins"/>
    <property type="match status" value="1"/>
</dbReference>
<dbReference type="Pfam" id="PF13609">
    <property type="entry name" value="Porin_4"/>
    <property type="match status" value="1"/>
</dbReference>
<organism evidence="6 7">
    <name type="scientific">Aeromonas piscicola</name>
    <dbReference type="NCBI Taxonomy" id="600645"/>
    <lineage>
        <taxon>Bacteria</taxon>
        <taxon>Pseudomonadati</taxon>
        <taxon>Pseudomonadota</taxon>
        <taxon>Gammaproteobacteria</taxon>
        <taxon>Aeromonadales</taxon>
        <taxon>Aeromonadaceae</taxon>
        <taxon>Aeromonas</taxon>
    </lineage>
</organism>
<sequence>MKKTILAIAIPALFASAANAAVIYDKDGTTFDVYGRVQANYYGDTNEADSTAASGYKDVDGELKGSSRLGWSGKIALNNTWSGIAKTEWQVSAENSANKFDSRHIYVGFDGTQYGKVIFGQTDTAFYDVLEPTDIFNEWGSEGNFYDGRQEGQVIYSNAIGGFKGKVSYQTNDDQAVKVADVAGGIKTTVFPDVKRKYAYAAAVGYDFDFGLGFNGGYAYSDLEGKTTDASGKKSEWALGAHYAINGFNFAGVYTQAEVKNDTTGYKDEGRGYELAATYNVDAWTFLAGYNFKEGKENANLSGSSYEDLMDATLLGVQYSFTSKLKAYTEYKINGVSGKDDDFTVALQYNF</sequence>